<organism evidence="1">
    <name type="scientific">hydrothermal vent metagenome</name>
    <dbReference type="NCBI Taxonomy" id="652676"/>
    <lineage>
        <taxon>unclassified sequences</taxon>
        <taxon>metagenomes</taxon>
        <taxon>ecological metagenomes</taxon>
    </lineage>
</organism>
<reference evidence="1" key="1">
    <citation type="submission" date="2015-10" db="EMBL/GenBank/DDBJ databases">
        <authorList>
            <person name="Gilbert D.G."/>
        </authorList>
    </citation>
    <scope>NUCLEOTIDE SEQUENCE</scope>
</reference>
<sequence length="86" mass="9619">MEPSAEENVCATTLLKALRTLKSRHREKYVEGLETMLRSVSDSNFTRATLGHITDLTHTQLGRIESEIVRSGIADRSSAKDENDET</sequence>
<name>A0A160TF43_9ZZZZ</name>
<dbReference type="AlphaFoldDB" id="A0A160TF43"/>
<accession>A0A160TF43</accession>
<evidence type="ECO:0000313" key="1">
    <source>
        <dbReference type="EMBL" id="CUS43345.1"/>
    </source>
</evidence>
<proteinExistence type="predicted"/>
<gene>
    <name evidence="1" type="ORF">MGWOODY_Smn573</name>
</gene>
<protein>
    <submittedName>
        <fullName evidence="1">Uncharacterized protein</fullName>
    </submittedName>
</protein>
<dbReference type="EMBL" id="CZQE01000038">
    <property type="protein sequence ID" value="CUS43345.1"/>
    <property type="molecule type" value="Genomic_DNA"/>
</dbReference>